<comment type="caution">
    <text evidence="9">The sequence shown here is derived from an EMBL/GenBank/DDBJ whole genome shotgun (WGS) entry which is preliminary data.</text>
</comment>
<reference evidence="9 10" key="1">
    <citation type="submission" date="2018-07" db="EMBL/GenBank/DDBJ databases">
        <title>Genomic Encyclopedia of Type Strains, Phase IV (KMG-IV): sequencing the most valuable type-strain genomes for metagenomic binning, comparative biology and taxonomic classification.</title>
        <authorList>
            <person name="Goeker M."/>
        </authorList>
    </citation>
    <scope>NUCLEOTIDE SEQUENCE [LARGE SCALE GENOMIC DNA]</scope>
    <source>
        <strain evidence="9 10">DSM 14364</strain>
    </source>
</reference>
<keyword evidence="5" id="KW-0190">Covalent protein-DNA linkage</keyword>
<evidence type="ECO:0000256" key="4">
    <source>
        <dbReference type="ARBA" id="ARBA00022801"/>
    </source>
</evidence>
<evidence type="ECO:0000313" key="10">
    <source>
        <dbReference type="Proteomes" id="UP000254925"/>
    </source>
</evidence>
<dbReference type="GO" id="GO:0008233">
    <property type="term" value="F:peptidase activity"/>
    <property type="evidence" value="ECO:0007669"/>
    <property type="project" value="UniProtKB-KW"/>
</dbReference>
<dbReference type="InterPro" id="IPR003738">
    <property type="entry name" value="SRAP"/>
</dbReference>
<gene>
    <name evidence="9" type="ORF">DES45_102345</name>
</gene>
<keyword evidence="4 8" id="KW-0378">Hydrolase</keyword>
<evidence type="ECO:0000256" key="3">
    <source>
        <dbReference type="ARBA" id="ARBA00022763"/>
    </source>
</evidence>
<evidence type="ECO:0000256" key="5">
    <source>
        <dbReference type="ARBA" id="ARBA00023124"/>
    </source>
</evidence>
<keyword evidence="10" id="KW-1185">Reference proteome</keyword>
<dbReference type="EMBL" id="QQBB01000002">
    <property type="protein sequence ID" value="RDI60956.1"/>
    <property type="molecule type" value="Genomic_DNA"/>
</dbReference>
<accession>A0A370HQY4</accession>
<evidence type="ECO:0000256" key="1">
    <source>
        <dbReference type="ARBA" id="ARBA00008136"/>
    </source>
</evidence>
<sequence length="227" mass="24999">MCGRIVQYRSPEDYAAALRLSEPDPGLSLRPATFNGAPGQDFLIVRQEGEGNEPVLCISQWGFAPDIAGDRKMSARLATAHAETVVTEGSFCAAYRYRRCLVPVDSFYEWKKLGPMGKQPHAVGMEDGRPFTLAGLWENWRGPEGAWLRTFAIVTITSNKLLAGINDRMPLIIDPQDRARWLSDEGHPGDLLRQHPSEGMARWLVSPEVNSLRNNGPSLLAPMAAAG</sequence>
<evidence type="ECO:0000313" key="9">
    <source>
        <dbReference type="EMBL" id="RDI60956.1"/>
    </source>
</evidence>
<dbReference type="EC" id="3.4.-.-" evidence="8"/>
<dbReference type="GO" id="GO:0106300">
    <property type="term" value="P:protein-DNA covalent cross-linking repair"/>
    <property type="evidence" value="ECO:0007669"/>
    <property type="project" value="InterPro"/>
</dbReference>
<evidence type="ECO:0000256" key="2">
    <source>
        <dbReference type="ARBA" id="ARBA00022670"/>
    </source>
</evidence>
<dbReference type="InterPro" id="IPR036590">
    <property type="entry name" value="SRAP-like"/>
</dbReference>
<dbReference type="Pfam" id="PF02586">
    <property type="entry name" value="SRAP"/>
    <property type="match status" value="1"/>
</dbReference>
<dbReference type="AlphaFoldDB" id="A0A370HQY4"/>
<evidence type="ECO:0000256" key="7">
    <source>
        <dbReference type="ARBA" id="ARBA00023239"/>
    </source>
</evidence>
<evidence type="ECO:0000256" key="8">
    <source>
        <dbReference type="RuleBase" id="RU364100"/>
    </source>
</evidence>
<keyword evidence="6" id="KW-0238">DNA-binding</keyword>
<keyword evidence="3" id="KW-0227">DNA damage</keyword>
<dbReference type="GO" id="GO:0016829">
    <property type="term" value="F:lyase activity"/>
    <property type="evidence" value="ECO:0007669"/>
    <property type="project" value="UniProtKB-KW"/>
</dbReference>
<keyword evidence="2 8" id="KW-0645">Protease</keyword>
<dbReference type="PANTHER" id="PTHR13604">
    <property type="entry name" value="DC12-RELATED"/>
    <property type="match status" value="1"/>
</dbReference>
<proteinExistence type="inferred from homology"/>
<dbReference type="PANTHER" id="PTHR13604:SF0">
    <property type="entry name" value="ABASIC SITE PROCESSING PROTEIN HMCES"/>
    <property type="match status" value="1"/>
</dbReference>
<evidence type="ECO:0000256" key="6">
    <source>
        <dbReference type="ARBA" id="ARBA00023125"/>
    </source>
</evidence>
<organism evidence="9 10">
    <name type="scientific">Microvirga subterranea</name>
    <dbReference type="NCBI Taxonomy" id="186651"/>
    <lineage>
        <taxon>Bacteria</taxon>
        <taxon>Pseudomonadati</taxon>
        <taxon>Pseudomonadota</taxon>
        <taxon>Alphaproteobacteria</taxon>
        <taxon>Hyphomicrobiales</taxon>
        <taxon>Methylobacteriaceae</taxon>
        <taxon>Microvirga</taxon>
    </lineage>
</organism>
<dbReference type="GO" id="GO:0003697">
    <property type="term" value="F:single-stranded DNA binding"/>
    <property type="evidence" value="ECO:0007669"/>
    <property type="project" value="InterPro"/>
</dbReference>
<name>A0A370HQY4_9HYPH</name>
<dbReference type="GO" id="GO:0006508">
    <property type="term" value="P:proteolysis"/>
    <property type="evidence" value="ECO:0007669"/>
    <property type="project" value="UniProtKB-KW"/>
</dbReference>
<comment type="similarity">
    <text evidence="1 8">Belongs to the SOS response-associated peptidase family.</text>
</comment>
<keyword evidence="7" id="KW-0456">Lyase</keyword>
<dbReference type="Proteomes" id="UP000254925">
    <property type="component" value="Unassembled WGS sequence"/>
</dbReference>
<dbReference type="OrthoDB" id="9782620at2"/>
<dbReference type="RefSeq" id="WP_114769150.1">
    <property type="nucleotide sequence ID" value="NZ_QQBB01000002.1"/>
</dbReference>
<protein>
    <recommendedName>
        <fullName evidence="8">Abasic site processing protein</fullName>
        <ecNumber evidence="8">3.4.-.-</ecNumber>
    </recommendedName>
</protein>
<dbReference type="SUPFAM" id="SSF143081">
    <property type="entry name" value="BB1717-like"/>
    <property type="match status" value="1"/>
</dbReference>
<dbReference type="Gene3D" id="3.90.1680.10">
    <property type="entry name" value="SOS response associated peptidase-like"/>
    <property type="match status" value="1"/>
</dbReference>